<reference evidence="4 5" key="1">
    <citation type="journal article" date="2024" name="Plant J.">
        <title>Genome sequences and population genomics reveal climatic adaptation and genomic divergence between two closely related sweetgum species.</title>
        <authorList>
            <person name="Xu W.Q."/>
            <person name="Ren C.Q."/>
            <person name="Zhang X.Y."/>
            <person name="Comes H.P."/>
            <person name="Liu X.H."/>
            <person name="Li Y.G."/>
            <person name="Kettle C.J."/>
            <person name="Jalonen R."/>
            <person name="Gaisberger H."/>
            <person name="Ma Y.Z."/>
            <person name="Qiu Y.X."/>
        </authorList>
    </citation>
    <scope>NUCLEOTIDE SEQUENCE [LARGE SCALE GENOMIC DNA]</scope>
    <source>
        <strain evidence="4">Hangzhou</strain>
    </source>
</reference>
<dbReference type="Proteomes" id="UP001415857">
    <property type="component" value="Unassembled WGS sequence"/>
</dbReference>
<dbReference type="CDD" id="cd12951">
    <property type="entry name" value="RRP7_Rrp7A"/>
    <property type="match status" value="1"/>
</dbReference>
<evidence type="ECO:0000259" key="3">
    <source>
        <dbReference type="Pfam" id="PF12923"/>
    </source>
</evidence>
<dbReference type="PANTHER" id="PTHR13191">
    <property type="entry name" value="RIBOSOMAL RNA PROCESSING PROTEIN 7-RELATED"/>
    <property type="match status" value="1"/>
</dbReference>
<protein>
    <recommendedName>
        <fullName evidence="3">Ribosomal RNA-processing protein 7 C-terminal domain-containing protein</fullName>
    </recommendedName>
</protein>
<feature type="compositionally biased region" description="Basic and acidic residues" evidence="2">
    <location>
        <begin position="62"/>
        <end position="72"/>
    </location>
</feature>
<dbReference type="EMBL" id="JBBPBK010000013">
    <property type="protein sequence ID" value="KAK9271475.1"/>
    <property type="molecule type" value="Genomic_DNA"/>
</dbReference>
<dbReference type="InterPro" id="IPR024326">
    <property type="entry name" value="RRP7_C"/>
</dbReference>
<name>A0AAP0NGM9_LIQFO</name>
<dbReference type="InterPro" id="IPR040446">
    <property type="entry name" value="RRP7"/>
</dbReference>
<dbReference type="GO" id="GO:0034456">
    <property type="term" value="C:UTP-C complex"/>
    <property type="evidence" value="ECO:0007669"/>
    <property type="project" value="TreeGrafter"/>
</dbReference>
<dbReference type="GO" id="GO:0000028">
    <property type="term" value="P:ribosomal small subunit assembly"/>
    <property type="evidence" value="ECO:0007669"/>
    <property type="project" value="TreeGrafter"/>
</dbReference>
<feature type="compositionally biased region" description="Polar residues" evidence="2">
    <location>
        <begin position="89"/>
        <end position="106"/>
    </location>
</feature>
<dbReference type="AlphaFoldDB" id="A0AAP0NGM9"/>
<feature type="compositionally biased region" description="Basic and acidic residues" evidence="2">
    <location>
        <begin position="175"/>
        <end position="187"/>
    </location>
</feature>
<feature type="domain" description="Ribosomal RNA-processing protein 7 C-terminal" evidence="3">
    <location>
        <begin position="245"/>
        <end position="368"/>
    </location>
</feature>
<dbReference type="PANTHER" id="PTHR13191:SF0">
    <property type="entry name" value="RIBOSOMAL RNA-PROCESSING PROTEIN 7 HOMOLOG A-RELATED"/>
    <property type="match status" value="1"/>
</dbReference>
<feature type="region of interest" description="Disordered" evidence="2">
    <location>
        <begin position="62"/>
        <end position="205"/>
    </location>
</feature>
<evidence type="ECO:0000313" key="5">
    <source>
        <dbReference type="Proteomes" id="UP001415857"/>
    </source>
</evidence>
<evidence type="ECO:0000256" key="1">
    <source>
        <dbReference type="ARBA" id="ARBA00006110"/>
    </source>
</evidence>
<accession>A0AAP0NGM9</accession>
<dbReference type="Pfam" id="PF12923">
    <property type="entry name" value="RRP7"/>
    <property type="match status" value="1"/>
</dbReference>
<organism evidence="4 5">
    <name type="scientific">Liquidambar formosana</name>
    <name type="common">Formosan gum</name>
    <dbReference type="NCBI Taxonomy" id="63359"/>
    <lineage>
        <taxon>Eukaryota</taxon>
        <taxon>Viridiplantae</taxon>
        <taxon>Streptophyta</taxon>
        <taxon>Embryophyta</taxon>
        <taxon>Tracheophyta</taxon>
        <taxon>Spermatophyta</taxon>
        <taxon>Magnoliopsida</taxon>
        <taxon>eudicotyledons</taxon>
        <taxon>Gunneridae</taxon>
        <taxon>Pentapetalae</taxon>
        <taxon>Saxifragales</taxon>
        <taxon>Altingiaceae</taxon>
        <taxon>Liquidambar</taxon>
    </lineage>
</organism>
<keyword evidence="5" id="KW-1185">Reference proteome</keyword>
<sequence length="368" mass="42754">MSKLEEYLALCFAHSVKRYREREMGIHNKVEDLQKKHKKNKKQQLHKKILQCLQNDEKVNKVEEENQKNFTEKKKRREKRNDDVGKAAQISTTDQYHILNGMSSPDKSIKTEGEKKKNKSSRNKKRKNEEKNESSIGKFSQLGGKVEDGFDKQNDDGEANMSLSETQGKIKNFKGAREARAGTEMKTRKSKKSGKNRKVDHVSSKKGENILEKGGDAELDEVYHISSEDEDCSKGMKKWIMEYHQSRPGLNILQQRIDEFIIAHEAQQEQERKEKEARASEGGWTVVVHHKGRKKTTDSESGITVGSVAQAAVEDKMAKKKRKEVGLDFYRFQRREAKRNELMLLQSKFEQDRKRIQQLRAARKFRPY</sequence>
<dbReference type="GO" id="GO:0032545">
    <property type="term" value="C:CURI complex"/>
    <property type="evidence" value="ECO:0007669"/>
    <property type="project" value="TreeGrafter"/>
</dbReference>
<dbReference type="Gene3D" id="6.10.250.1770">
    <property type="match status" value="1"/>
</dbReference>
<evidence type="ECO:0000256" key="2">
    <source>
        <dbReference type="SAM" id="MobiDB-lite"/>
    </source>
</evidence>
<comment type="caution">
    <text evidence="4">The sequence shown here is derived from an EMBL/GenBank/DDBJ whole genome shotgun (WGS) entry which is preliminary data.</text>
</comment>
<evidence type="ECO:0000313" key="4">
    <source>
        <dbReference type="EMBL" id="KAK9271475.1"/>
    </source>
</evidence>
<feature type="compositionally biased region" description="Basic and acidic residues" evidence="2">
    <location>
        <begin position="145"/>
        <end position="155"/>
    </location>
</feature>
<dbReference type="GO" id="GO:0006364">
    <property type="term" value="P:rRNA processing"/>
    <property type="evidence" value="ECO:0007669"/>
    <property type="project" value="TreeGrafter"/>
</dbReference>
<feature type="compositionally biased region" description="Basic residues" evidence="2">
    <location>
        <begin position="116"/>
        <end position="126"/>
    </location>
</feature>
<gene>
    <name evidence="4" type="ORF">L1049_001834</name>
</gene>
<comment type="similarity">
    <text evidence="1">Belongs to the RRP7 family.</text>
</comment>
<proteinExistence type="inferred from homology"/>